<dbReference type="InterPro" id="IPR011009">
    <property type="entry name" value="Kinase-like_dom_sf"/>
</dbReference>
<dbReference type="Gene3D" id="1.10.510.10">
    <property type="entry name" value="Transferase(Phosphotransferase) domain 1"/>
    <property type="match status" value="1"/>
</dbReference>
<feature type="domain" description="Protein kinase" evidence="2">
    <location>
        <begin position="562"/>
        <end position="758"/>
    </location>
</feature>
<comment type="caution">
    <text evidence="3">The sequence shown here is derived from an EMBL/GenBank/DDBJ whole genome shotgun (WGS) entry which is preliminary data.</text>
</comment>
<evidence type="ECO:0000256" key="1">
    <source>
        <dbReference type="SAM" id="MobiDB-lite"/>
    </source>
</evidence>
<feature type="region of interest" description="Disordered" evidence="1">
    <location>
        <begin position="256"/>
        <end position="312"/>
    </location>
</feature>
<keyword evidence="4" id="KW-1185">Reference proteome</keyword>
<feature type="compositionally biased region" description="Basic and acidic residues" evidence="1">
    <location>
        <begin position="302"/>
        <end position="312"/>
    </location>
</feature>
<feature type="compositionally biased region" description="Basic and acidic residues" evidence="1">
    <location>
        <begin position="425"/>
        <end position="447"/>
    </location>
</feature>
<gene>
    <name evidence="3" type="ORF">GGX14DRAFT_663021</name>
</gene>
<dbReference type="Proteomes" id="UP001219525">
    <property type="component" value="Unassembled WGS sequence"/>
</dbReference>
<accession>A0AAD6VU65</accession>
<dbReference type="PROSITE" id="PS50011">
    <property type="entry name" value="PROTEIN_KINASE_DOM"/>
    <property type="match status" value="1"/>
</dbReference>
<dbReference type="EMBL" id="JARJCW010000007">
    <property type="protein sequence ID" value="KAJ7222250.1"/>
    <property type="molecule type" value="Genomic_DNA"/>
</dbReference>
<evidence type="ECO:0000313" key="4">
    <source>
        <dbReference type="Proteomes" id="UP001219525"/>
    </source>
</evidence>
<dbReference type="SUPFAM" id="SSF56112">
    <property type="entry name" value="Protein kinase-like (PK-like)"/>
    <property type="match status" value="1"/>
</dbReference>
<dbReference type="InterPro" id="IPR001245">
    <property type="entry name" value="Ser-Thr/Tyr_kinase_cat_dom"/>
</dbReference>
<dbReference type="GO" id="GO:0004672">
    <property type="term" value="F:protein kinase activity"/>
    <property type="evidence" value="ECO:0007669"/>
    <property type="project" value="InterPro"/>
</dbReference>
<feature type="compositionally biased region" description="Low complexity" evidence="1">
    <location>
        <begin position="264"/>
        <end position="276"/>
    </location>
</feature>
<feature type="region of interest" description="Disordered" evidence="1">
    <location>
        <begin position="222"/>
        <end position="242"/>
    </location>
</feature>
<organism evidence="3 4">
    <name type="scientific">Mycena pura</name>
    <dbReference type="NCBI Taxonomy" id="153505"/>
    <lineage>
        <taxon>Eukaryota</taxon>
        <taxon>Fungi</taxon>
        <taxon>Dikarya</taxon>
        <taxon>Basidiomycota</taxon>
        <taxon>Agaricomycotina</taxon>
        <taxon>Agaricomycetes</taxon>
        <taxon>Agaricomycetidae</taxon>
        <taxon>Agaricales</taxon>
        <taxon>Marasmiineae</taxon>
        <taxon>Mycenaceae</taxon>
        <taxon>Mycena</taxon>
    </lineage>
</organism>
<feature type="region of interest" description="Disordered" evidence="1">
    <location>
        <begin position="412"/>
        <end position="493"/>
    </location>
</feature>
<evidence type="ECO:0000313" key="3">
    <source>
        <dbReference type="EMBL" id="KAJ7222250.1"/>
    </source>
</evidence>
<evidence type="ECO:0000259" key="2">
    <source>
        <dbReference type="PROSITE" id="PS50011"/>
    </source>
</evidence>
<protein>
    <recommendedName>
        <fullName evidence="2">Protein kinase domain-containing protein</fullName>
    </recommendedName>
</protein>
<name>A0AAD6VU65_9AGAR</name>
<reference evidence="3" key="1">
    <citation type="submission" date="2023-03" db="EMBL/GenBank/DDBJ databases">
        <title>Massive genome expansion in bonnet fungi (Mycena s.s.) driven by repeated elements and novel gene families across ecological guilds.</title>
        <authorList>
            <consortium name="Lawrence Berkeley National Laboratory"/>
            <person name="Harder C.B."/>
            <person name="Miyauchi S."/>
            <person name="Viragh M."/>
            <person name="Kuo A."/>
            <person name="Thoen E."/>
            <person name="Andreopoulos B."/>
            <person name="Lu D."/>
            <person name="Skrede I."/>
            <person name="Drula E."/>
            <person name="Henrissat B."/>
            <person name="Morin E."/>
            <person name="Kohler A."/>
            <person name="Barry K."/>
            <person name="LaButti K."/>
            <person name="Morin E."/>
            <person name="Salamov A."/>
            <person name="Lipzen A."/>
            <person name="Mereny Z."/>
            <person name="Hegedus B."/>
            <person name="Baldrian P."/>
            <person name="Stursova M."/>
            <person name="Weitz H."/>
            <person name="Taylor A."/>
            <person name="Grigoriev I.V."/>
            <person name="Nagy L.G."/>
            <person name="Martin F."/>
            <person name="Kauserud H."/>
        </authorList>
    </citation>
    <scope>NUCLEOTIDE SEQUENCE</scope>
    <source>
        <strain evidence="3">9144</strain>
    </source>
</reference>
<proteinExistence type="predicted"/>
<dbReference type="Pfam" id="PF07714">
    <property type="entry name" value="PK_Tyr_Ser-Thr"/>
    <property type="match status" value="1"/>
</dbReference>
<dbReference type="AlphaFoldDB" id="A0AAD6VU65"/>
<dbReference type="PROSITE" id="PS00109">
    <property type="entry name" value="PROTEIN_KINASE_TYR"/>
    <property type="match status" value="1"/>
</dbReference>
<dbReference type="GO" id="GO:0005524">
    <property type="term" value="F:ATP binding"/>
    <property type="evidence" value="ECO:0007669"/>
    <property type="project" value="InterPro"/>
</dbReference>
<dbReference type="InterPro" id="IPR008266">
    <property type="entry name" value="Tyr_kinase_AS"/>
</dbReference>
<sequence>MQNLASWRPPKLVRGPEATTSEYSRPLAWWDRHLAEPLILQNVVLTEGVGTHLVDLFDTIMAHLWTPSQAVPQQFIAKMQSNLDSLHKVRKKEVNNEAQIEACHLQFAPALCEVASNLFLAHLLSEHPAAFDPFTFTWDVSFLEQTKASGAAPLTDLIDLVEALSPDAPHHANIPSDLKSIIERMAREELINTEAKFDTVTTPDVMREIEGLVGTPYACTDSEGPKHAVRQTHKIVSPPRTADGETYQKLAAQLQPTPPTTCLSQPASPSSQPAPSFSHRGHLKRSAPDVSYAEAADDDEERPSGKRQKADDDGYALYGKRIMKSAAEATGASKTARAWLQQTWAQSVYIDSTFLRFVAMNWEMVGLRNRASNTLYLTQLQPHVAGSPFSDDYAKVQIALKIAALIDWRERHPEDNLGGGDNESEDHWGEGRGARGDEGRGEGRGNEDGGGEGLGGEERRGQGRGVRGGHGDEDRADEGYGDDSNGGRSQPEQGEFTVNEFEPFAAANSSARGQQYSASNKEYHPVLRIDGERPMQAFPVQAPAHTLRIWVQYGPFDSPQPARFVSTVKAGGRSSEQLANDVSLWDGNAGCADVYLRQAIVPGIACSGVLGPLGSQTSVFVKLAFTGNEGQVERLLYEHRIYTELGPIRGIPVSFGLYETVDEGGPHVLVLDHCGQSLEELSENSSSFQLTQDIKNSFLSILADIHHAGYLHNDLALRNLLLSSTGEPVITDFGMSMKGTRKSMEAETRELELLLNRL</sequence>
<dbReference type="InterPro" id="IPR000719">
    <property type="entry name" value="Prot_kinase_dom"/>
</dbReference>